<evidence type="ECO:0000256" key="1">
    <source>
        <dbReference type="SAM" id="MobiDB-lite"/>
    </source>
</evidence>
<keyword evidence="2" id="KW-0472">Membrane</keyword>
<comment type="caution">
    <text evidence="3">The sequence shown here is derived from an EMBL/GenBank/DDBJ whole genome shotgun (WGS) entry which is preliminary data.</text>
</comment>
<feature type="transmembrane region" description="Helical" evidence="2">
    <location>
        <begin position="164"/>
        <end position="187"/>
    </location>
</feature>
<sequence length="204" mass="22475">MFSANLRYVAVPTVPGVQTLLIPLAKKFLEEIVIKTVAKIFEKDTEPLLPTMNPPNHNPQNMSNTSNANLPEHNQLILRSGNGDSASIPLDSKRDHRSRTDARASDPKDPEDQAKSSYGSKNEYRTRKKSIGHDCAYHEANFGTKQVLGSSIILFTHREKTSAGILWCIATLIIGFVLGGVCVVEIWKLSNAVHGSTRMNIGTH</sequence>
<protein>
    <submittedName>
        <fullName evidence="3">Uncharacterized protein</fullName>
    </submittedName>
</protein>
<keyword evidence="2" id="KW-1133">Transmembrane helix</keyword>
<evidence type="ECO:0000256" key="2">
    <source>
        <dbReference type="SAM" id="Phobius"/>
    </source>
</evidence>
<gene>
    <name evidence="3" type="ORF">Daesc_003548</name>
</gene>
<evidence type="ECO:0000313" key="3">
    <source>
        <dbReference type="EMBL" id="KAK6955902.1"/>
    </source>
</evidence>
<reference evidence="3 4" key="1">
    <citation type="journal article" date="2024" name="Front Chem Biol">
        <title>Unveiling the potential of Daldinia eschscholtzii MFLUCC 19-0629 through bioactivity and bioinformatics studies for enhanced sustainable agriculture production.</title>
        <authorList>
            <person name="Brooks S."/>
            <person name="Weaver J.A."/>
            <person name="Klomchit A."/>
            <person name="Alharthi S.A."/>
            <person name="Onlamun T."/>
            <person name="Nurani R."/>
            <person name="Vong T.K."/>
            <person name="Alberti F."/>
            <person name="Greco C."/>
        </authorList>
    </citation>
    <scope>NUCLEOTIDE SEQUENCE [LARGE SCALE GENOMIC DNA]</scope>
    <source>
        <strain evidence="3">MFLUCC 19-0629</strain>
    </source>
</reference>
<organism evidence="3 4">
    <name type="scientific">Daldinia eschscholtzii</name>
    <dbReference type="NCBI Taxonomy" id="292717"/>
    <lineage>
        <taxon>Eukaryota</taxon>
        <taxon>Fungi</taxon>
        <taxon>Dikarya</taxon>
        <taxon>Ascomycota</taxon>
        <taxon>Pezizomycotina</taxon>
        <taxon>Sordariomycetes</taxon>
        <taxon>Xylariomycetidae</taxon>
        <taxon>Xylariales</taxon>
        <taxon>Hypoxylaceae</taxon>
        <taxon>Daldinia</taxon>
    </lineage>
</organism>
<dbReference type="EMBL" id="JBANMG010000003">
    <property type="protein sequence ID" value="KAK6955902.1"/>
    <property type="molecule type" value="Genomic_DNA"/>
</dbReference>
<feature type="compositionally biased region" description="Polar residues" evidence="1">
    <location>
        <begin position="58"/>
        <end position="69"/>
    </location>
</feature>
<keyword evidence="4" id="KW-1185">Reference proteome</keyword>
<feature type="region of interest" description="Disordered" evidence="1">
    <location>
        <begin position="81"/>
        <end position="123"/>
    </location>
</feature>
<dbReference type="AlphaFoldDB" id="A0AAX6MUP5"/>
<feature type="region of interest" description="Disordered" evidence="1">
    <location>
        <begin position="46"/>
        <end position="69"/>
    </location>
</feature>
<accession>A0AAX6MUP5</accession>
<dbReference type="Proteomes" id="UP001369815">
    <property type="component" value="Unassembled WGS sequence"/>
</dbReference>
<name>A0AAX6MUP5_9PEZI</name>
<keyword evidence="2" id="KW-0812">Transmembrane</keyword>
<evidence type="ECO:0000313" key="4">
    <source>
        <dbReference type="Proteomes" id="UP001369815"/>
    </source>
</evidence>
<feature type="compositionally biased region" description="Basic and acidic residues" evidence="1">
    <location>
        <begin position="91"/>
        <end position="114"/>
    </location>
</feature>
<proteinExistence type="predicted"/>